<accession>A0A6J4V119</accession>
<name>A0A6J4V119_9BACT</name>
<dbReference type="InterPro" id="IPR015797">
    <property type="entry name" value="NUDIX_hydrolase-like_dom_sf"/>
</dbReference>
<reference evidence="4" key="1">
    <citation type="submission" date="2020-02" db="EMBL/GenBank/DDBJ databases">
        <authorList>
            <person name="Meier V. D."/>
        </authorList>
    </citation>
    <scope>NUCLEOTIDE SEQUENCE</scope>
    <source>
        <strain evidence="4">AVDCRST_MAG59</strain>
    </source>
</reference>
<organism evidence="4">
    <name type="scientific">uncultured Thermomicrobiales bacterium</name>
    <dbReference type="NCBI Taxonomy" id="1645740"/>
    <lineage>
        <taxon>Bacteria</taxon>
        <taxon>Pseudomonadati</taxon>
        <taxon>Thermomicrobiota</taxon>
        <taxon>Thermomicrobia</taxon>
        <taxon>Thermomicrobiales</taxon>
        <taxon>environmental samples</taxon>
    </lineage>
</organism>
<dbReference type="AlphaFoldDB" id="A0A6J4V119"/>
<dbReference type="Pfam" id="PF00293">
    <property type="entry name" value="NUDIX"/>
    <property type="match status" value="1"/>
</dbReference>
<dbReference type="PANTHER" id="PTHR43046">
    <property type="entry name" value="GDP-MANNOSE MANNOSYL HYDROLASE"/>
    <property type="match status" value="1"/>
</dbReference>
<evidence type="ECO:0000259" key="3">
    <source>
        <dbReference type="Pfam" id="PF00293"/>
    </source>
</evidence>
<sequence>MLVFDTGQGLFNYRVADICAHDGHVLLHRAESEDFWNLPGGRPELGEASAAALARAMQKEIGLSVEVGRLM</sequence>
<evidence type="ECO:0000256" key="2">
    <source>
        <dbReference type="ARBA" id="ARBA00022801"/>
    </source>
</evidence>
<dbReference type="GO" id="GO:0016787">
    <property type="term" value="F:hydrolase activity"/>
    <property type="evidence" value="ECO:0007669"/>
    <property type="project" value="UniProtKB-KW"/>
</dbReference>
<proteinExistence type="predicted"/>
<dbReference type="SUPFAM" id="SSF55811">
    <property type="entry name" value="Nudix"/>
    <property type="match status" value="1"/>
</dbReference>
<gene>
    <name evidence="4" type="ORF">AVDCRST_MAG59-3042</name>
</gene>
<protein>
    <recommendedName>
        <fullName evidence="3">Nudix hydrolase domain-containing protein</fullName>
    </recommendedName>
</protein>
<dbReference type="PANTHER" id="PTHR43046:SF14">
    <property type="entry name" value="MUTT_NUDIX FAMILY PROTEIN"/>
    <property type="match status" value="1"/>
</dbReference>
<evidence type="ECO:0000256" key="1">
    <source>
        <dbReference type="ARBA" id="ARBA00001946"/>
    </source>
</evidence>
<dbReference type="InterPro" id="IPR000086">
    <property type="entry name" value="NUDIX_hydrolase_dom"/>
</dbReference>
<feature type="domain" description="Nudix hydrolase" evidence="3">
    <location>
        <begin position="18"/>
        <end position="69"/>
    </location>
</feature>
<dbReference type="EMBL" id="CADCWF010000204">
    <property type="protein sequence ID" value="CAA9565996.1"/>
    <property type="molecule type" value="Genomic_DNA"/>
</dbReference>
<evidence type="ECO:0000313" key="4">
    <source>
        <dbReference type="EMBL" id="CAA9565996.1"/>
    </source>
</evidence>
<dbReference type="Gene3D" id="3.90.79.10">
    <property type="entry name" value="Nucleoside Triphosphate Pyrophosphohydrolase"/>
    <property type="match status" value="1"/>
</dbReference>
<comment type="cofactor">
    <cofactor evidence="1">
        <name>Mg(2+)</name>
        <dbReference type="ChEBI" id="CHEBI:18420"/>
    </cofactor>
</comment>
<keyword evidence="2" id="KW-0378">Hydrolase</keyword>